<proteinExistence type="predicted"/>
<evidence type="ECO:0000256" key="3">
    <source>
        <dbReference type="ARBA" id="ARBA00023163"/>
    </source>
</evidence>
<keyword evidence="3" id="KW-0804">Transcription</keyword>
<dbReference type="Gene3D" id="3.40.50.2300">
    <property type="match status" value="2"/>
</dbReference>
<sequence length="345" mass="37714">MRVTIEDVARAAGVSRSTVSLVLRGSTEVAEETRKRVREVMTQLGYQHNRLAASLRSKHSYILGLVVSDISYPPYGQIAVGVEAAIEDAGYSLIVANSHENVEREQRHINMLRQYSIDGLCLNPVNLSLEGVAHLQALQKSGFPLVTLYREVEGLEADFCGTDVYRATRQLVSYLAGELGHRRIAILSGRLSNTTNPLRIQGWRDELCMRNLPADDDLLVICSGSTNGDEAGVQELLARNIPFTAVICVNDYIALCAMRMLPLAGKRVPEDISIASMGGFSQLSTPGKSLTAITEDYYAIGREAGKLLLQRITGTLRGGPERRILPTRLYAGQTTGAPVQTEIKS</sequence>
<dbReference type="Pfam" id="PF00356">
    <property type="entry name" value="LacI"/>
    <property type="match status" value="1"/>
</dbReference>
<reference evidence="5 6" key="1">
    <citation type="submission" date="2019-01" db="EMBL/GenBank/DDBJ databases">
        <title>Ktedonosporobacter rubrisoli SCAWS-G2.</title>
        <authorList>
            <person name="Huang Y."/>
            <person name="Yan B."/>
        </authorList>
    </citation>
    <scope>NUCLEOTIDE SEQUENCE [LARGE SCALE GENOMIC DNA]</scope>
    <source>
        <strain evidence="5 6">SCAWS-G2</strain>
    </source>
</reference>
<dbReference type="EMBL" id="CP035758">
    <property type="protein sequence ID" value="QBD82853.1"/>
    <property type="molecule type" value="Genomic_DNA"/>
</dbReference>
<feature type="domain" description="HTH lacI-type" evidence="4">
    <location>
        <begin position="3"/>
        <end position="57"/>
    </location>
</feature>
<protein>
    <submittedName>
        <fullName evidence="5">LacI family transcriptional regulator</fullName>
    </submittedName>
</protein>
<keyword evidence="1" id="KW-0805">Transcription regulation</keyword>
<dbReference type="PROSITE" id="PS50932">
    <property type="entry name" value="HTH_LACI_2"/>
    <property type="match status" value="1"/>
</dbReference>
<dbReference type="SMART" id="SM00354">
    <property type="entry name" value="HTH_LACI"/>
    <property type="match status" value="1"/>
</dbReference>
<keyword evidence="2" id="KW-0238">DNA-binding</keyword>
<dbReference type="InterPro" id="IPR000843">
    <property type="entry name" value="HTH_LacI"/>
</dbReference>
<name>A0A4P6K4J5_KTERU</name>
<evidence type="ECO:0000259" key="4">
    <source>
        <dbReference type="PROSITE" id="PS50932"/>
    </source>
</evidence>
<dbReference type="PROSITE" id="PS00356">
    <property type="entry name" value="HTH_LACI_1"/>
    <property type="match status" value="1"/>
</dbReference>
<dbReference type="PANTHER" id="PTHR30146:SF109">
    <property type="entry name" value="HTH-TYPE TRANSCRIPTIONAL REGULATOR GALS"/>
    <property type="match status" value="1"/>
</dbReference>
<dbReference type="SUPFAM" id="SSF53822">
    <property type="entry name" value="Periplasmic binding protein-like I"/>
    <property type="match status" value="1"/>
</dbReference>
<dbReference type="Proteomes" id="UP000290365">
    <property type="component" value="Chromosome"/>
</dbReference>
<dbReference type="Pfam" id="PF00532">
    <property type="entry name" value="Peripla_BP_1"/>
    <property type="match status" value="1"/>
</dbReference>
<dbReference type="InterPro" id="IPR010982">
    <property type="entry name" value="Lambda_DNA-bd_dom_sf"/>
</dbReference>
<dbReference type="GO" id="GO:0000976">
    <property type="term" value="F:transcription cis-regulatory region binding"/>
    <property type="evidence" value="ECO:0007669"/>
    <property type="project" value="TreeGrafter"/>
</dbReference>
<dbReference type="CDD" id="cd06267">
    <property type="entry name" value="PBP1_LacI_sugar_binding-like"/>
    <property type="match status" value="1"/>
</dbReference>
<evidence type="ECO:0000256" key="1">
    <source>
        <dbReference type="ARBA" id="ARBA00023015"/>
    </source>
</evidence>
<dbReference type="AlphaFoldDB" id="A0A4P6K4J5"/>
<dbReference type="PANTHER" id="PTHR30146">
    <property type="entry name" value="LACI-RELATED TRANSCRIPTIONAL REPRESSOR"/>
    <property type="match status" value="1"/>
</dbReference>
<dbReference type="OrthoDB" id="9784962at2"/>
<dbReference type="CDD" id="cd01392">
    <property type="entry name" value="HTH_LacI"/>
    <property type="match status" value="1"/>
</dbReference>
<dbReference type="GO" id="GO:0003700">
    <property type="term" value="F:DNA-binding transcription factor activity"/>
    <property type="evidence" value="ECO:0007669"/>
    <property type="project" value="TreeGrafter"/>
</dbReference>
<dbReference type="Gene3D" id="1.10.260.40">
    <property type="entry name" value="lambda repressor-like DNA-binding domains"/>
    <property type="match status" value="1"/>
</dbReference>
<gene>
    <name evidence="5" type="ORF">EPA93_45585</name>
</gene>
<dbReference type="InterPro" id="IPR028082">
    <property type="entry name" value="Peripla_BP_I"/>
</dbReference>
<dbReference type="RefSeq" id="WP_129893922.1">
    <property type="nucleotide sequence ID" value="NZ_CP035758.1"/>
</dbReference>
<evidence type="ECO:0000313" key="5">
    <source>
        <dbReference type="EMBL" id="QBD82853.1"/>
    </source>
</evidence>
<evidence type="ECO:0000313" key="6">
    <source>
        <dbReference type="Proteomes" id="UP000290365"/>
    </source>
</evidence>
<accession>A0A4P6K4J5</accession>
<dbReference type="SUPFAM" id="SSF47413">
    <property type="entry name" value="lambda repressor-like DNA-binding domains"/>
    <property type="match status" value="1"/>
</dbReference>
<keyword evidence="6" id="KW-1185">Reference proteome</keyword>
<dbReference type="InterPro" id="IPR001761">
    <property type="entry name" value="Peripla_BP/Lac1_sug-bd_dom"/>
</dbReference>
<evidence type="ECO:0000256" key="2">
    <source>
        <dbReference type="ARBA" id="ARBA00023125"/>
    </source>
</evidence>
<dbReference type="KEGG" id="kbs:EPA93_45585"/>
<organism evidence="5 6">
    <name type="scientific">Ktedonosporobacter rubrisoli</name>
    <dbReference type="NCBI Taxonomy" id="2509675"/>
    <lineage>
        <taxon>Bacteria</taxon>
        <taxon>Bacillati</taxon>
        <taxon>Chloroflexota</taxon>
        <taxon>Ktedonobacteria</taxon>
        <taxon>Ktedonobacterales</taxon>
        <taxon>Ktedonosporobacteraceae</taxon>
        <taxon>Ktedonosporobacter</taxon>
    </lineage>
</organism>